<dbReference type="InterPro" id="IPR011009">
    <property type="entry name" value="Kinase-like_dom_sf"/>
</dbReference>
<evidence type="ECO:0000259" key="11">
    <source>
        <dbReference type="PROSITE" id="PS50011"/>
    </source>
</evidence>
<dbReference type="STRING" id="7994.ENSAMXP00000028686"/>
<comment type="catalytic activity">
    <reaction evidence="10">
        <text>L-tyrosyl-[protein] + ATP = O-phospho-L-tyrosyl-[protein] + ADP + H(+)</text>
        <dbReference type="Rhea" id="RHEA:10596"/>
        <dbReference type="Rhea" id="RHEA-COMP:10136"/>
        <dbReference type="Rhea" id="RHEA-COMP:20101"/>
        <dbReference type="ChEBI" id="CHEBI:15378"/>
        <dbReference type="ChEBI" id="CHEBI:30616"/>
        <dbReference type="ChEBI" id="CHEBI:46858"/>
        <dbReference type="ChEBI" id="CHEBI:61978"/>
        <dbReference type="ChEBI" id="CHEBI:456216"/>
        <dbReference type="EC" id="2.7.10.2"/>
    </reaction>
</comment>
<accession>A0A3B1IG80</accession>
<evidence type="ECO:0000256" key="4">
    <source>
        <dbReference type="ARBA" id="ARBA00022737"/>
    </source>
</evidence>
<keyword evidence="7" id="KW-0067">ATP-binding</keyword>
<dbReference type="GO" id="GO:0030154">
    <property type="term" value="P:cell differentiation"/>
    <property type="evidence" value="ECO:0007669"/>
    <property type="project" value="TreeGrafter"/>
</dbReference>
<evidence type="ECO:0000313" key="12">
    <source>
        <dbReference type="Ensembl" id="ENSAMXP00000028686.1"/>
    </source>
</evidence>
<dbReference type="GO" id="GO:0005131">
    <property type="term" value="F:growth hormone receptor binding"/>
    <property type="evidence" value="ECO:0007669"/>
    <property type="project" value="TreeGrafter"/>
</dbReference>
<dbReference type="PRINTS" id="PR00109">
    <property type="entry name" value="TYRKINASE"/>
</dbReference>
<dbReference type="Proteomes" id="UP000018467">
    <property type="component" value="Unassembled WGS sequence"/>
</dbReference>
<reference evidence="12" key="4">
    <citation type="submission" date="2025-09" db="UniProtKB">
        <authorList>
            <consortium name="Ensembl"/>
        </authorList>
    </citation>
    <scope>IDENTIFICATION</scope>
</reference>
<dbReference type="InParanoid" id="A0A3B1IG80"/>
<reference evidence="13" key="1">
    <citation type="submission" date="2013-03" db="EMBL/GenBank/DDBJ databases">
        <authorList>
            <person name="Jeffery W."/>
            <person name="Warren W."/>
            <person name="Wilson R.K."/>
        </authorList>
    </citation>
    <scope>NUCLEOTIDE SEQUENCE</scope>
    <source>
        <strain evidence="13">female</strain>
    </source>
</reference>
<dbReference type="InterPro" id="IPR001245">
    <property type="entry name" value="Ser-Thr/Tyr_kinase_cat_dom"/>
</dbReference>
<keyword evidence="13" id="KW-1185">Reference proteome</keyword>
<dbReference type="SUPFAM" id="SSF56112">
    <property type="entry name" value="Protein kinase-like (PK-like)"/>
    <property type="match status" value="1"/>
</dbReference>
<evidence type="ECO:0000256" key="7">
    <source>
        <dbReference type="ARBA" id="ARBA00022840"/>
    </source>
</evidence>
<dbReference type="Bgee" id="ENSAMXG00000042161">
    <property type="expression patterns" value="Expressed in zone of skin and 14 other cell types or tissues"/>
</dbReference>
<evidence type="ECO:0000313" key="13">
    <source>
        <dbReference type="Proteomes" id="UP000018467"/>
    </source>
</evidence>
<keyword evidence="8" id="KW-0727">SH2 domain</keyword>
<dbReference type="InterPro" id="IPR008266">
    <property type="entry name" value="Tyr_kinase_AS"/>
</dbReference>
<evidence type="ECO:0000256" key="8">
    <source>
        <dbReference type="ARBA" id="ARBA00022999"/>
    </source>
</evidence>
<proteinExistence type="predicted"/>
<evidence type="ECO:0000256" key="10">
    <source>
        <dbReference type="ARBA" id="ARBA00051245"/>
    </source>
</evidence>
<dbReference type="GO" id="GO:0019221">
    <property type="term" value="P:cytokine-mediated signaling pathway"/>
    <property type="evidence" value="ECO:0007669"/>
    <property type="project" value="TreeGrafter"/>
</dbReference>
<dbReference type="InterPro" id="IPR000719">
    <property type="entry name" value="Prot_kinase_dom"/>
</dbReference>
<dbReference type="GO" id="GO:0035556">
    <property type="term" value="P:intracellular signal transduction"/>
    <property type="evidence" value="ECO:0007669"/>
    <property type="project" value="TreeGrafter"/>
</dbReference>
<reference evidence="13" key="2">
    <citation type="journal article" date="2014" name="Nat. Commun.">
        <title>The cavefish genome reveals candidate genes for eye loss.</title>
        <authorList>
            <person name="McGaugh S.E."/>
            <person name="Gross J.B."/>
            <person name="Aken B."/>
            <person name="Blin M."/>
            <person name="Borowsky R."/>
            <person name="Chalopin D."/>
            <person name="Hinaux H."/>
            <person name="Jeffery W.R."/>
            <person name="Keene A."/>
            <person name="Ma L."/>
            <person name="Minx P."/>
            <person name="Murphy D."/>
            <person name="O'Quin K.E."/>
            <person name="Retaux S."/>
            <person name="Rohner N."/>
            <person name="Searle S.M."/>
            <person name="Stahl B.A."/>
            <person name="Tabin C."/>
            <person name="Volff J.N."/>
            <person name="Yoshizawa M."/>
            <person name="Warren W.C."/>
        </authorList>
    </citation>
    <scope>NUCLEOTIDE SEQUENCE [LARGE SCALE GENOMIC DNA]</scope>
    <source>
        <strain evidence="13">female</strain>
    </source>
</reference>
<dbReference type="PANTHER" id="PTHR45807">
    <property type="entry name" value="TYROSINE-PROTEIN KINASE HOPSCOTCH"/>
    <property type="match status" value="1"/>
</dbReference>
<dbReference type="PANTHER" id="PTHR45807:SF6">
    <property type="entry name" value="NON-RECEPTOR TYROSINE-PROTEIN KINASE TYK2"/>
    <property type="match status" value="1"/>
</dbReference>
<feature type="domain" description="Protein kinase" evidence="11">
    <location>
        <begin position="1"/>
        <end position="216"/>
    </location>
</feature>
<keyword evidence="4" id="KW-0677">Repeat</keyword>
<dbReference type="Ensembl" id="ENSAMXT00000046519.1">
    <property type="protein sequence ID" value="ENSAMXP00000028686.1"/>
    <property type="gene ID" value="ENSAMXG00000042161.1"/>
</dbReference>
<keyword evidence="3" id="KW-0808">Transferase</keyword>
<dbReference type="InterPro" id="IPR020635">
    <property type="entry name" value="Tyr_kinase_cat_dom"/>
</dbReference>
<keyword evidence="5" id="KW-0547">Nucleotide-binding</keyword>
<evidence type="ECO:0000256" key="9">
    <source>
        <dbReference type="ARBA" id="ARBA00023137"/>
    </source>
</evidence>
<dbReference type="PIRSF" id="PIRSF000654">
    <property type="entry name" value="Integrin-linked_kinase"/>
    <property type="match status" value="1"/>
</dbReference>
<dbReference type="AlphaFoldDB" id="A0A3B1IG80"/>
<dbReference type="Pfam" id="PF07714">
    <property type="entry name" value="PK_Tyr_Ser-Thr"/>
    <property type="match status" value="1"/>
</dbReference>
<reference evidence="12" key="3">
    <citation type="submission" date="2025-08" db="UniProtKB">
        <authorList>
            <consortium name="Ensembl"/>
        </authorList>
    </citation>
    <scope>IDENTIFICATION</scope>
</reference>
<keyword evidence="9" id="KW-0829">Tyrosine-protein kinase</keyword>
<keyword evidence="2" id="KW-0597">Phosphoprotein</keyword>
<dbReference type="PROSITE" id="PS00109">
    <property type="entry name" value="PROTEIN_KINASE_TYR"/>
    <property type="match status" value="1"/>
</dbReference>
<evidence type="ECO:0000256" key="3">
    <source>
        <dbReference type="ARBA" id="ARBA00022679"/>
    </source>
</evidence>
<evidence type="ECO:0000256" key="1">
    <source>
        <dbReference type="ARBA" id="ARBA00011903"/>
    </source>
</evidence>
<dbReference type="GO" id="GO:0004715">
    <property type="term" value="F:non-membrane spanning protein tyrosine kinase activity"/>
    <property type="evidence" value="ECO:0007669"/>
    <property type="project" value="UniProtKB-EC"/>
</dbReference>
<evidence type="ECO:0000256" key="5">
    <source>
        <dbReference type="ARBA" id="ARBA00022741"/>
    </source>
</evidence>
<dbReference type="GO" id="GO:0005524">
    <property type="term" value="F:ATP binding"/>
    <property type="evidence" value="ECO:0007669"/>
    <property type="project" value="UniProtKB-KW"/>
</dbReference>
<dbReference type="PROSITE" id="PS50011">
    <property type="entry name" value="PROTEIN_KINASE_DOM"/>
    <property type="match status" value="1"/>
</dbReference>
<dbReference type="FunFam" id="1.10.510.10:FF:000114">
    <property type="entry name" value="Tyrosine-protein kinase JAK2"/>
    <property type="match status" value="1"/>
</dbReference>
<evidence type="ECO:0000256" key="6">
    <source>
        <dbReference type="ARBA" id="ARBA00022777"/>
    </source>
</evidence>
<dbReference type="GO" id="GO:0060397">
    <property type="term" value="P:growth hormone receptor signaling pathway via JAK-STAT"/>
    <property type="evidence" value="ECO:0007669"/>
    <property type="project" value="TreeGrafter"/>
</dbReference>
<dbReference type="EC" id="2.7.10.2" evidence="1"/>
<keyword evidence="6" id="KW-0418">Kinase</keyword>
<dbReference type="GeneTree" id="ENSGT00940000159869"/>
<organism evidence="12 13">
    <name type="scientific">Astyanax mexicanus</name>
    <name type="common">Blind cave fish</name>
    <name type="synonym">Astyanax fasciatus mexicanus</name>
    <dbReference type="NCBI Taxonomy" id="7994"/>
    <lineage>
        <taxon>Eukaryota</taxon>
        <taxon>Metazoa</taxon>
        <taxon>Chordata</taxon>
        <taxon>Craniata</taxon>
        <taxon>Vertebrata</taxon>
        <taxon>Euteleostomi</taxon>
        <taxon>Actinopterygii</taxon>
        <taxon>Neopterygii</taxon>
        <taxon>Teleostei</taxon>
        <taxon>Ostariophysi</taxon>
        <taxon>Characiformes</taxon>
        <taxon>Characoidei</taxon>
        <taxon>Acestrorhamphidae</taxon>
        <taxon>Acestrorhamphinae</taxon>
        <taxon>Astyanax</taxon>
    </lineage>
</organism>
<sequence length="224" mass="26406">IQDINIYMKTLIMEYLPLGSLREYLPKHRLGIAQNLLFAQQICQGMDYLHSKRYIHRDLAARNVLVENEGVVKIGDFGLTKYIPEGEIYYRVREDGDSPVFWYAIECLKESKFSFSSDVWSFGVTLYEILTRCDHRQSPPTVRQMMGVVQGQMTVMKLINLLEKHRRLPCPRDCPHEVYMLMEQCWDFSPAQRPEFRGLAESLEEIRRSYEQQPTVRLAQINHR</sequence>
<name>A0A3B1IG80_ASTMX</name>
<dbReference type="SMART" id="SM00219">
    <property type="entry name" value="TyrKc"/>
    <property type="match status" value="1"/>
</dbReference>
<dbReference type="InterPro" id="IPR051286">
    <property type="entry name" value="JAK"/>
</dbReference>
<dbReference type="GO" id="GO:0005829">
    <property type="term" value="C:cytosol"/>
    <property type="evidence" value="ECO:0007669"/>
    <property type="project" value="TreeGrafter"/>
</dbReference>
<dbReference type="Gene3D" id="1.10.510.10">
    <property type="entry name" value="Transferase(Phosphotransferase) domain 1"/>
    <property type="match status" value="1"/>
</dbReference>
<protein>
    <recommendedName>
        <fullName evidence="1">non-specific protein-tyrosine kinase</fullName>
        <ecNumber evidence="1">2.7.10.2</ecNumber>
    </recommendedName>
</protein>
<evidence type="ECO:0000256" key="2">
    <source>
        <dbReference type="ARBA" id="ARBA00022553"/>
    </source>
</evidence>